<reference evidence="4" key="1">
    <citation type="submission" date="2011-05" db="EMBL/GenBank/DDBJ databases">
        <authorList>
            <person name="Richards S.R."/>
            <person name="Qu J."/>
            <person name="Jiang H."/>
            <person name="Jhangiani S.N."/>
            <person name="Agravi P."/>
            <person name="Goodspeed R."/>
            <person name="Gross S."/>
            <person name="Mandapat C."/>
            <person name="Jackson L."/>
            <person name="Mathew T."/>
            <person name="Pu L."/>
            <person name="Thornton R."/>
            <person name="Saada N."/>
            <person name="Wilczek-Boney K.B."/>
            <person name="Lee S."/>
            <person name="Kovar C."/>
            <person name="Wu Y."/>
            <person name="Scherer S.E."/>
            <person name="Worley K.C."/>
            <person name="Muzny D.M."/>
            <person name="Gibbs R."/>
        </authorList>
    </citation>
    <scope>NUCLEOTIDE SEQUENCE</scope>
    <source>
        <strain evidence="4">Brora</strain>
    </source>
</reference>
<dbReference type="PANTHER" id="PTHR31935">
    <property type="entry name" value="COILED-COIL DOMAIN-CONTAINING PROTEIN 13"/>
    <property type="match status" value="1"/>
</dbReference>
<evidence type="ECO:0000256" key="2">
    <source>
        <dbReference type="SAM" id="MobiDB-lite"/>
    </source>
</evidence>
<dbReference type="STRING" id="126957.T1JP69"/>
<dbReference type="InterPro" id="IPR038929">
    <property type="entry name" value="CCDC13"/>
</dbReference>
<keyword evidence="4" id="KW-1185">Reference proteome</keyword>
<dbReference type="OMA" id="SEYRNTC"/>
<name>T1JP69_STRMM</name>
<evidence type="ECO:0000256" key="1">
    <source>
        <dbReference type="SAM" id="Coils"/>
    </source>
</evidence>
<protein>
    <recommendedName>
        <fullName evidence="5">Coiled-coil domain-containing protein 13</fullName>
    </recommendedName>
</protein>
<sequence length="293" mass="33437">MAYDTTRRSGKDNLEITSVPNNFNVFSLPDDYSLKLTDVENENEESNEEDNEAFVDYLIERANIKDEYKKLKKLISDKDLEIKQLQRKCSDSSQRKVNLPSDIAAIKIVELSRKLRDLTSELESEKTKNKQLHRTVQDLENKAKSSNHSIVKSSNDSIVKSTSDSIVKPDTELDSKKESELNLQLKEKLNTKLSEYRNTCQSLKKDLKMAHKVLQQEVGDGVTIQTALSGTGWRGRAQQILSLQNKISELKDQLEKSKGNDQNTSPESVSIELKHKDLIKKLEKDRKDENEAV</sequence>
<dbReference type="PhylomeDB" id="T1JP69"/>
<dbReference type="GO" id="GO:0031122">
    <property type="term" value="P:cytoplasmic microtubule organization"/>
    <property type="evidence" value="ECO:0007669"/>
    <property type="project" value="TreeGrafter"/>
</dbReference>
<evidence type="ECO:0008006" key="5">
    <source>
        <dbReference type="Google" id="ProtNLM"/>
    </source>
</evidence>
<evidence type="ECO:0000313" key="3">
    <source>
        <dbReference type="EnsemblMetazoa" id="SMAR015645-PA"/>
    </source>
</evidence>
<keyword evidence="1" id="KW-0175">Coiled coil</keyword>
<accession>T1JP69</accession>
<feature type="coiled-coil region" evidence="1">
    <location>
        <begin position="61"/>
        <end position="149"/>
    </location>
</feature>
<organism evidence="3 4">
    <name type="scientific">Strigamia maritima</name>
    <name type="common">European centipede</name>
    <name type="synonym">Geophilus maritimus</name>
    <dbReference type="NCBI Taxonomy" id="126957"/>
    <lineage>
        <taxon>Eukaryota</taxon>
        <taxon>Metazoa</taxon>
        <taxon>Ecdysozoa</taxon>
        <taxon>Arthropoda</taxon>
        <taxon>Myriapoda</taxon>
        <taxon>Chilopoda</taxon>
        <taxon>Pleurostigmophora</taxon>
        <taxon>Geophilomorpha</taxon>
        <taxon>Linotaeniidae</taxon>
        <taxon>Strigamia</taxon>
    </lineage>
</organism>
<dbReference type="HOGENOM" id="CLU_950981_0_0_1"/>
<reference evidence="3" key="2">
    <citation type="submission" date="2015-02" db="UniProtKB">
        <authorList>
            <consortium name="EnsemblMetazoa"/>
        </authorList>
    </citation>
    <scope>IDENTIFICATION</scope>
</reference>
<dbReference type="AlphaFoldDB" id="T1JP69"/>
<feature type="region of interest" description="Disordered" evidence="2">
    <location>
        <begin position="252"/>
        <end position="273"/>
    </location>
</feature>
<dbReference type="GO" id="GO:0034451">
    <property type="term" value="C:centriolar satellite"/>
    <property type="evidence" value="ECO:0007669"/>
    <property type="project" value="TreeGrafter"/>
</dbReference>
<proteinExistence type="predicted"/>
<dbReference type="PANTHER" id="PTHR31935:SF1">
    <property type="entry name" value="COILED-COIL DOMAIN-CONTAINING PROTEIN 13"/>
    <property type="match status" value="1"/>
</dbReference>
<evidence type="ECO:0000313" key="4">
    <source>
        <dbReference type="Proteomes" id="UP000014500"/>
    </source>
</evidence>
<dbReference type="EMBL" id="JH431845">
    <property type="status" value="NOT_ANNOTATED_CDS"/>
    <property type="molecule type" value="Genomic_DNA"/>
</dbReference>
<dbReference type="Proteomes" id="UP000014500">
    <property type="component" value="Unassembled WGS sequence"/>
</dbReference>
<dbReference type="EnsemblMetazoa" id="SMAR015645-RA">
    <property type="protein sequence ID" value="SMAR015645-PA"/>
    <property type="gene ID" value="SMAR015645"/>
</dbReference>
<dbReference type="GO" id="GO:1905515">
    <property type="term" value="P:non-motile cilium assembly"/>
    <property type="evidence" value="ECO:0007669"/>
    <property type="project" value="TreeGrafter"/>
</dbReference>
<dbReference type="eggNOG" id="ENOG502QSV1">
    <property type="taxonomic scope" value="Eukaryota"/>
</dbReference>